<evidence type="ECO:0000313" key="3">
    <source>
        <dbReference type="EMBL" id="RXK12350.1"/>
    </source>
</evidence>
<feature type="chain" id="PRO_5043701831" description="Plasminogen-binding protein PgbA N-terminal domain-containing protein" evidence="1">
    <location>
        <begin position="24"/>
        <end position="398"/>
    </location>
</feature>
<evidence type="ECO:0000256" key="1">
    <source>
        <dbReference type="SAM" id="SignalP"/>
    </source>
</evidence>
<dbReference type="AlphaFoldDB" id="A0AAX2ADP6"/>
<keyword evidence="4" id="KW-1185">Reference proteome</keyword>
<feature type="domain" description="Plasminogen-binding protein PgbA N-terminal" evidence="2">
    <location>
        <begin position="148"/>
        <end position="351"/>
    </location>
</feature>
<gene>
    <name evidence="3" type="ORF">CP985_14605</name>
</gene>
<dbReference type="Pfam" id="PF15436">
    <property type="entry name" value="PGBA_N"/>
    <property type="match status" value="1"/>
</dbReference>
<dbReference type="KEGG" id="amyt:AMYT_2034"/>
<evidence type="ECO:0000313" key="4">
    <source>
        <dbReference type="Proteomes" id="UP000290092"/>
    </source>
</evidence>
<dbReference type="EMBL" id="NXID01000092">
    <property type="protein sequence ID" value="RXK12350.1"/>
    <property type="molecule type" value="Genomic_DNA"/>
</dbReference>
<reference evidence="3 4" key="1">
    <citation type="submission" date="2017-09" db="EMBL/GenBank/DDBJ databases">
        <title>Genomics of the genus Arcobacter.</title>
        <authorList>
            <person name="Perez-Cataluna A."/>
            <person name="Figueras M.J."/>
            <person name="Salas-Masso N."/>
        </authorList>
    </citation>
    <scope>NUCLEOTIDE SEQUENCE [LARGE SCALE GENOMIC DNA]</scope>
    <source>
        <strain evidence="3 4">CECT 7386</strain>
    </source>
</reference>
<dbReference type="InterPro" id="IPR029276">
    <property type="entry name" value="PgbA_N"/>
</dbReference>
<evidence type="ECO:0000259" key="2">
    <source>
        <dbReference type="Pfam" id="PF15436"/>
    </source>
</evidence>
<sequence length="398" mass="45295">MKRVSTKILLATTTIFLSANLSAKTTICYKNEWTKPSTIGKMKLEGGECNSEFSIQEMKEKGWNLKDIKITSGEKGLNYQYVLTTDEIIKIDNKKIVKDIENTKTAATTTVAQNLQNTKDTKKVENTKIVKKYIETPYVQTAFSFEEIYAKLENVQKNEAIINKPNLRIGQSGIVVQRYENGKKIIVSNAYVTSSNGTYSKVKLIPFTDLKQEAIPTSNAVAKDGDILILNYMYNKSLLITPSQDAFQVARAKFGKNTFLHSDIFAAKLKTIREPLPSKGTIQQFAIDQNLGTIFFIIENKAYVVDAKTFAILDTYTLAYNYLDTEKMPFYTRVEDIEKAPFDLIWKSVKELSFLKDLFGDDERSEEEILLEGEMKQDDIVTKNNIYNEYYKSILGLN</sequence>
<organism evidence="3 4">
    <name type="scientific">Malaciobacter mytili LMG 24559</name>
    <dbReference type="NCBI Taxonomy" id="1032238"/>
    <lineage>
        <taxon>Bacteria</taxon>
        <taxon>Pseudomonadati</taxon>
        <taxon>Campylobacterota</taxon>
        <taxon>Epsilonproteobacteria</taxon>
        <taxon>Campylobacterales</taxon>
        <taxon>Arcobacteraceae</taxon>
        <taxon>Malaciobacter</taxon>
    </lineage>
</organism>
<keyword evidence="1" id="KW-0732">Signal</keyword>
<protein>
    <recommendedName>
        <fullName evidence="2">Plasminogen-binding protein PgbA N-terminal domain-containing protein</fullName>
    </recommendedName>
</protein>
<dbReference type="RefSeq" id="WP_114842420.1">
    <property type="nucleotide sequence ID" value="NZ_CP031219.1"/>
</dbReference>
<feature type="signal peptide" evidence="1">
    <location>
        <begin position="1"/>
        <end position="23"/>
    </location>
</feature>
<name>A0AAX2ADP6_9BACT</name>
<dbReference type="Proteomes" id="UP000290092">
    <property type="component" value="Unassembled WGS sequence"/>
</dbReference>
<accession>A0AAX2ADP6</accession>
<proteinExistence type="predicted"/>
<comment type="caution">
    <text evidence="3">The sequence shown here is derived from an EMBL/GenBank/DDBJ whole genome shotgun (WGS) entry which is preliminary data.</text>
</comment>